<name>A0A3G9GGP0_9NEIS</name>
<dbReference type="Pfam" id="PF04234">
    <property type="entry name" value="CopC"/>
    <property type="match status" value="1"/>
</dbReference>
<dbReference type="Proteomes" id="UP000198290">
    <property type="component" value="Chromosome"/>
</dbReference>
<comment type="similarity">
    <text evidence="2">Belongs to the CopC family.</text>
</comment>
<evidence type="ECO:0000313" key="9">
    <source>
        <dbReference type="EMBL" id="BBF85789.1"/>
    </source>
</evidence>
<evidence type="ECO:0000256" key="3">
    <source>
        <dbReference type="ARBA" id="ARBA00022723"/>
    </source>
</evidence>
<dbReference type="InterPro" id="IPR014755">
    <property type="entry name" value="Cu-Rt/internalin_Ig-like"/>
</dbReference>
<dbReference type="KEGG" id="amah:DLM_2174"/>
<organism evidence="9 10">
    <name type="scientific">Aquitalea magnusonii</name>
    <dbReference type="NCBI Taxonomy" id="332411"/>
    <lineage>
        <taxon>Bacteria</taxon>
        <taxon>Pseudomonadati</taxon>
        <taxon>Pseudomonadota</taxon>
        <taxon>Betaproteobacteria</taxon>
        <taxon>Neisseriales</taxon>
        <taxon>Chromobacteriaceae</taxon>
        <taxon>Aquitalea</taxon>
    </lineage>
</organism>
<keyword evidence="4 7" id="KW-0732">Signal</keyword>
<proteinExistence type="inferred from homology"/>
<dbReference type="PANTHER" id="PTHR34820:SF4">
    <property type="entry name" value="INNER MEMBRANE PROTEIN YEBZ"/>
    <property type="match status" value="1"/>
</dbReference>
<keyword evidence="5" id="KW-0574">Periplasm</keyword>
<dbReference type="Gene3D" id="2.60.40.1220">
    <property type="match status" value="1"/>
</dbReference>
<evidence type="ECO:0000256" key="6">
    <source>
        <dbReference type="ARBA" id="ARBA00023008"/>
    </source>
</evidence>
<dbReference type="InterPro" id="IPR007348">
    <property type="entry name" value="CopC_dom"/>
</dbReference>
<dbReference type="GO" id="GO:0005886">
    <property type="term" value="C:plasma membrane"/>
    <property type="evidence" value="ECO:0007669"/>
    <property type="project" value="TreeGrafter"/>
</dbReference>
<dbReference type="InterPro" id="IPR047685">
    <property type="entry name" value="CopC-like"/>
</dbReference>
<dbReference type="OrthoDB" id="9796814at2"/>
<evidence type="ECO:0000256" key="7">
    <source>
        <dbReference type="SAM" id="SignalP"/>
    </source>
</evidence>
<feature type="domain" description="CopC" evidence="8">
    <location>
        <begin position="25"/>
        <end position="119"/>
    </location>
</feature>
<comment type="subcellular location">
    <subcellularLocation>
        <location evidence="1">Periplasm</location>
    </subcellularLocation>
</comment>
<sequence length="121" mass="12736">MLRFIRSSMLIVAASLLTTTAAWAHAHLKTAEPAADSAVSTPASLNLTFSEALDVKFSGIKLSNAAKQEVALGEATLGNGGKTLVVKPAQPLPAGSYQLEWHVLSVDGHKTKGSYRFSVSK</sequence>
<dbReference type="PANTHER" id="PTHR34820">
    <property type="entry name" value="INNER MEMBRANE PROTEIN YEBZ"/>
    <property type="match status" value="1"/>
</dbReference>
<dbReference type="GO" id="GO:0042597">
    <property type="term" value="C:periplasmic space"/>
    <property type="evidence" value="ECO:0007669"/>
    <property type="project" value="UniProtKB-SubCell"/>
</dbReference>
<feature type="signal peptide" evidence="7">
    <location>
        <begin position="1"/>
        <end position="24"/>
    </location>
</feature>
<dbReference type="NCBIfam" id="NF033814">
    <property type="entry name" value="copper_CopC"/>
    <property type="match status" value="1"/>
</dbReference>
<evidence type="ECO:0000256" key="1">
    <source>
        <dbReference type="ARBA" id="ARBA00004418"/>
    </source>
</evidence>
<dbReference type="AlphaFoldDB" id="A0A3G9GGP0"/>
<dbReference type="GO" id="GO:0046688">
    <property type="term" value="P:response to copper ion"/>
    <property type="evidence" value="ECO:0007669"/>
    <property type="project" value="InterPro"/>
</dbReference>
<keyword evidence="6" id="KW-0186">Copper</keyword>
<reference evidence="10" key="1">
    <citation type="journal article" date="2017" name="Biotechnol. Biofuels">
        <title>Evaluation of environmental bacterial communities as a factor affecting the growth of duckweed Lemna minor.</title>
        <authorList>
            <person name="Ishizawa H."/>
            <person name="Kuroda M."/>
            <person name="Morikawa M."/>
            <person name="Ike M."/>
        </authorList>
    </citation>
    <scope>NUCLEOTIDE SEQUENCE [LARGE SCALE GENOMIC DNA]</scope>
    <source>
        <strain evidence="10">H3</strain>
    </source>
</reference>
<protein>
    <submittedName>
        <fullName evidence="9">Copper resistance protein C</fullName>
    </submittedName>
</protein>
<evidence type="ECO:0000313" key="10">
    <source>
        <dbReference type="Proteomes" id="UP000198290"/>
    </source>
</evidence>
<dbReference type="InterPro" id="IPR032694">
    <property type="entry name" value="CopC/D"/>
</dbReference>
<keyword evidence="10" id="KW-1185">Reference proteome</keyword>
<dbReference type="EMBL" id="AP018823">
    <property type="protein sequence ID" value="BBF85789.1"/>
    <property type="molecule type" value="Genomic_DNA"/>
</dbReference>
<reference evidence="10" key="3">
    <citation type="journal article" date="2017" name="Plant Physiol. Biochem.">
        <title>Differential oxidative and antioxidative response of duckweed Lemna minor toward plant growth promoting/inhibiting bacteria.</title>
        <authorList>
            <person name="Ishizawa H."/>
            <person name="Kuroda M."/>
            <person name="Morikawa M."/>
            <person name="Ike M."/>
        </authorList>
    </citation>
    <scope>NUCLEOTIDE SEQUENCE [LARGE SCALE GENOMIC DNA]</scope>
    <source>
        <strain evidence="10">H3</strain>
    </source>
</reference>
<dbReference type="RefSeq" id="WP_145985833.1">
    <property type="nucleotide sequence ID" value="NZ_AP018823.1"/>
</dbReference>
<evidence type="ECO:0000259" key="8">
    <source>
        <dbReference type="Pfam" id="PF04234"/>
    </source>
</evidence>
<dbReference type="GO" id="GO:0005507">
    <property type="term" value="F:copper ion binding"/>
    <property type="evidence" value="ECO:0007669"/>
    <property type="project" value="InterPro"/>
</dbReference>
<feature type="chain" id="PRO_5018161219" evidence="7">
    <location>
        <begin position="25"/>
        <end position="121"/>
    </location>
</feature>
<dbReference type="SUPFAM" id="SSF81296">
    <property type="entry name" value="E set domains"/>
    <property type="match status" value="1"/>
</dbReference>
<dbReference type="InterPro" id="IPR014756">
    <property type="entry name" value="Ig_E-set"/>
</dbReference>
<evidence type="ECO:0000256" key="2">
    <source>
        <dbReference type="ARBA" id="ARBA00010509"/>
    </source>
</evidence>
<evidence type="ECO:0000256" key="4">
    <source>
        <dbReference type="ARBA" id="ARBA00022729"/>
    </source>
</evidence>
<evidence type="ECO:0000256" key="5">
    <source>
        <dbReference type="ARBA" id="ARBA00022764"/>
    </source>
</evidence>
<keyword evidence="3" id="KW-0479">Metal-binding</keyword>
<accession>A0A3G9GGP0</accession>
<dbReference type="STRING" id="332411.VI06_01200"/>
<gene>
    <name evidence="9" type="ORF">DLM_2174</name>
</gene>
<reference evidence="9 10" key="2">
    <citation type="journal article" date="2017" name="Genome Announc.">
        <title>Draft genome sequence of Aquitalea magnusonii strain H3, a plant growth-promoting bacterium of duckweed Lemna minor.</title>
        <authorList>
            <person name="Ishizawa H."/>
            <person name="Kuroda M."/>
            <person name="Ike M."/>
        </authorList>
    </citation>
    <scope>NUCLEOTIDE SEQUENCE [LARGE SCALE GENOMIC DNA]</scope>
    <source>
        <strain evidence="9 10">H3</strain>
    </source>
</reference>
<dbReference type="GO" id="GO:0006825">
    <property type="term" value="P:copper ion transport"/>
    <property type="evidence" value="ECO:0007669"/>
    <property type="project" value="InterPro"/>
</dbReference>